<reference evidence="2 3" key="1">
    <citation type="submission" date="2024-07" db="EMBL/GenBank/DDBJ databases">
        <title>Chromosome-level genome assembly of the water stick insect Ranatra chinensis (Heteroptera: Nepidae).</title>
        <authorList>
            <person name="Liu X."/>
        </authorList>
    </citation>
    <scope>NUCLEOTIDE SEQUENCE [LARGE SCALE GENOMIC DNA]</scope>
    <source>
        <strain evidence="2">Cailab_2021Rc</strain>
        <tissue evidence="2">Muscle</tissue>
    </source>
</reference>
<protein>
    <submittedName>
        <fullName evidence="2">Uncharacterized protein</fullName>
    </submittedName>
</protein>
<gene>
    <name evidence="2" type="ORF">AAG570_004802</name>
</gene>
<dbReference type="Proteomes" id="UP001558652">
    <property type="component" value="Unassembled WGS sequence"/>
</dbReference>
<evidence type="ECO:0000256" key="1">
    <source>
        <dbReference type="SAM" id="MobiDB-lite"/>
    </source>
</evidence>
<keyword evidence="3" id="KW-1185">Reference proteome</keyword>
<organism evidence="2 3">
    <name type="scientific">Ranatra chinensis</name>
    <dbReference type="NCBI Taxonomy" id="642074"/>
    <lineage>
        <taxon>Eukaryota</taxon>
        <taxon>Metazoa</taxon>
        <taxon>Ecdysozoa</taxon>
        <taxon>Arthropoda</taxon>
        <taxon>Hexapoda</taxon>
        <taxon>Insecta</taxon>
        <taxon>Pterygota</taxon>
        <taxon>Neoptera</taxon>
        <taxon>Paraneoptera</taxon>
        <taxon>Hemiptera</taxon>
        <taxon>Heteroptera</taxon>
        <taxon>Panheteroptera</taxon>
        <taxon>Nepomorpha</taxon>
        <taxon>Nepidae</taxon>
        <taxon>Ranatrinae</taxon>
        <taxon>Ranatra</taxon>
    </lineage>
</organism>
<comment type="caution">
    <text evidence="2">The sequence shown here is derived from an EMBL/GenBank/DDBJ whole genome shotgun (WGS) entry which is preliminary data.</text>
</comment>
<sequence length="100" mass="10885">MTPTPRNRNLQGGEPTWSNQEANKSRLLVLPSSDALAVLKTLRTAMGGITNFKWWVGTGIGIRRMMGTVKPPTDGRKCQLSGLKVVDTTHRGTSVHKTAV</sequence>
<evidence type="ECO:0000313" key="3">
    <source>
        <dbReference type="Proteomes" id="UP001558652"/>
    </source>
</evidence>
<dbReference type="EMBL" id="JBFDAA010000016">
    <property type="protein sequence ID" value="KAL1117477.1"/>
    <property type="molecule type" value="Genomic_DNA"/>
</dbReference>
<feature type="compositionally biased region" description="Polar residues" evidence="1">
    <location>
        <begin position="1"/>
        <end position="22"/>
    </location>
</feature>
<accession>A0ABD0Y2N8</accession>
<proteinExistence type="predicted"/>
<feature type="region of interest" description="Disordered" evidence="1">
    <location>
        <begin position="1"/>
        <end position="23"/>
    </location>
</feature>
<evidence type="ECO:0000313" key="2">
    <source>
        <dbReference type="EMBL" id="KAL1117477.1"/>
    </source>
</evidence>
<dbReference type="AlphaFoldDB" id="A0ABD0Y2N8"/>
<name>A0ABD0Y2N8_9HEMI</name>